<proteinExistence type="predicted"/>
<dbReference type="SUPFAM" id="SSF75011">
    <property type="entry name" value="3-carboxy-cis,cis-mucoante lactonizing enzyme"/>
    <property type="match status" value="1"/>
</dbReference>
<reference evidence="1" key="1">
    <citation type="journal article" date="2019" name="Science">
        <title>Mutation of a bHLH transcription factor allowed almond domestication.</title>
        <authorList>
            <person name="Sanchez-Perez R."/>
            <person name="Pavan S."/>
            <person name="Mazzeo R."/>
            <person name="Moldovan C."/>
            <person name="Aiese Cigliano R."/>
            <person name="Del Cueto J."/>
            <person name="Ricciardi F."/>
            <person name="Lotti C."/>
            <person name="Ricciardi L."/>
            <person name="Dicenta F."/>
            <person name="Lopez-Marques R.L."/>
            <person name="Lindberg Moller B."/>
        </authorList>
    </citation>
    <scope>NUCLEOTIDE SEQUENCE</scope>
</reference>
<gene>
    <name evidence="1" type="ORF">Prudu_015489</name>
</gene>
<accession>A0A4Y1RKG4</accession>
<dbReference type="AlphaFoldDB" id="A0A4Y1RKG4"/>
<protein>
    <submittedName>
        <fullName evidence="1">Transducin/WD40 repeat-like superfamily protein</fullName>
    </submittedName>
</protein>
<sequence length="375" mass="41750">MDKWSRSLIELNGRFHPNYRHSVSGLLMESYSELRAFPHLYHISGGPCQTHLNWIDNGAFLYDQPSIGKQGISALDFDRKEDEAKHVVHLSLPQQLDFVRWNLANQDEVVCTSMKRNEVLIFDIGYISSKPSKVLRTRPTVSVLGSNIHKGLTDIATSLDDSRILASDTYGVINIIFGAGKRGFVYVWDLRGGRTSSALQSNKEIRHPPLTSLKLSSMLEKIGPLKAQSDIVSKEIHSINIDPSCPHQLAFHLDDVTHIHCPPPAWLNDPGVSADLLYLRKPSWLPINSIYVVGSSTDNGIHILDFYPDSSSPSHVDYKEDIQSLSGVKKQDKKNRFVPLSEGVTACAVHPLNSTIIAGTRHSSLLMISQSHKSC</sequence>
<dbReference type="Gene3D" id="2.130.10.10">
    <property type="entry name" value="YVTN repeat-like/Quinoprotein amine dehydrogenase"/>
    <property type="match status" value="1"/>
</dbReference>
<evidence type="ECO:0000313" key="1">
    <source>
        <dbReference type="EMBL" id="BBH04367.1"/>
    </source>
</evidence>
<organism evidence="1">
    <name type="scientific">Prunus dulcis</name>
    <name type="common">Almond</name>
    <name type="synonym">Amygdalus dulcis</name>
    <dbReference type="NCBI Taxonomy" id="3755"/>
    <lineage>
        <taxon>Eukaryota</taxon>
        <taxon>Viridiplantae</taxon>
        <taxon>Streptophyta</taxon>
        <taxon>Embryophyta</taxon>
        <taxon>Tracheophyta</taxon>
        <taxon>Spermatophyta</taxon>
        <taxon>Magnoliopsida</taxon>
        <taxon>eudicotyledons</taxon>
        <taxon>Gunneridae</taxon>
        <taxon>Pentapetalae</taxon>
        <taxon>rosids</taxon>
        <taxon>fabids</taxon>
        <taxon>Rosales</taxon>
        <taxon>Rosaceae</taxon>
        <taxon>Amygdaloideae</taxon>
        <taxon>Amygdaleae</taxon>
        <taxon>Prunus</taxon>
    </lineage>
</organism>
<dbReference type="EMBL" id="AP019302">
    <property type="protein sequence ID" value="BBH04367.1"/>
    <property type="molecule type" value="Genomic_DNA"/>
</dbReference>
<dbReference type="InterPro" id="IPR015943">
    <property type="entry name" value="WD40/YVTN_repeat-like_dom_sf"/>
</dbReference>
<name>A0A4Y1RKG4_PRUDU</name>